<dbReference type="PATRIC" id="fig|1675527.3.peg.345"/>
<protein>
    <recommendedName>
        <fullName evidence="2">RTX toxin-activating lysine-acyltransferase</fullName>
        <ecNumber evidence="2">2.3.1.-</ecNumber>
    </recommendedName>
</protein>
<comment type="similarity">
    <text evidence="1 2">Belongs to the RTX toxin acyltransferase family.</text>
</comment>
<dbReference type="GO" id="GO:0031640">
    <property type="term" value="P:killing of cells of another organism"/>
    <property type="evidence" value="ECO:0007669"/>
    <property type="project" value="UniProtKB-KW"/>
</dbReference>
<comment type="subcellular location">
    <subcellularLocation>
        <location evidence="2">Cytoplasm</location>
    </subcellularLocation>
</comment>
<dbReference type="Proteomes" id="UP000037178">
    <property type="component" value="Unassembled WGS sequence"/>
</dbReference>
<keyword evidence="4" id="KW-1185">Reference proteome</keyword>
<comment type="function">
    <text evidence="2">Involved in fatty acylation of protoxin at internal lysine residues, thereby converting it to the active toxin.</text>
</comment>
<evidence type="ECO:0000313" key="3">
    <source>
        <dbReference type="EMBL" id="KMW60145.1"/>
    </source>
</evidence>
<dbReference type="EC" id="2.3.1.-" evidence="2"/>
<dbReference type="STRING" id="1675527.AIOL_000298"/>
<dbReference type="GO" id="GO:0009404">
    <property type="term" value="P:toxin metabolic process"/>
    <property type="evidence" value="ECO:0007669"/>
    <property type="project" value="UniProtKB-UniRule"/>
</dbReference>
<evidence type="ECO:0000256" key="2">
    <source>
        <dbReference type="RuleBase" id="RU368102"/>
    </source>
</evidence>
<dbReference type="AlphaFoldDB" id="A0A0J9EBK1"/>
<keyword evidence="2" id="KW-0808">Transferase</keyword>
<dbReference type="InterPro" id="IPR003996">
    <property type="entry name" value="RTX_toxin-activating_protC_bac"/>
</dbReference>
<organism evidence="3 4">
    <name type="scientific">Candidatus Rhodobacter oscarellae</name>
    <dbReference type="NCBI Taxonomy" id="1675527"/>
    <lineage>
        <taxon>Bacteria</taxon>
        <taxon>Pseudomonadati</taxon>
        <taxon>Pseudomonadota</taxon>
        <taxon>Alphaproteobacteria</taxon>
        <taxon>Rhodobacterales</taxon>
        <taxon>Rhodobacter group</taxon>
        <taxon>Rhodobacter</taxon>
    </lineage>
</organism>
<keyword evidence="2" id="KW-0963">Cytoplasm</keyword>
<keyword evidence="2" id="KW-0012">Acyltransferase</keyword>
<gene>
    <name evidence="3" type="ORF">AIOL_000298</name>
</gene>
<proteinExistence type="inferred from homology"/>
<dbReference type="GO" id="GO:0005737">
    <property type="term" value="C:cytoplasm"/>
    <property type="evidence" value="ECO:0007669"/>
    <property type="project" value="UniProtKB-SubCell"/>
</dbReference>
<evidence type="ECO:0000256" key="1">
    <source>
        <dbReference type="ARBA" id="ARBA00005686"/>
    </source>
</evidence>
<sequence>MSFLYLRSGRHQNEPLKQIRRLIQPPVDLGFYKILELDGVPRAAVLWAFLNPETEHDLVHHGRILPKSWLSGDRMWIVEIIAPYNQQLGATAMNWLRRAVPEDVKRVRYMRTTPGRQNRIVEVSRGPGAIRGAKVISPADL</sequence>
<dbReference type="GO" id="GO:0016746">
    <property type="term" value="F:acyltransferase activity"/>
    <property type="evidence" value="ECO:0007669"/>
    <property type="project" value="UniProtKB-UniRule"/>
</dbReference>
<comment type="caution">
    <text evidence="3">The sequence shown here is derived from an EMBL/GenBank/DDBJ whole genome shotgun (WGS) entry which is preliminary data.</text>
</comment>
<evidence type="ECO:0000313" key="4">
    <source>
        <dbReference type="Proteomes" id="UP000037178"/>
    </source>
</evidence>
<reference evidence="3 4" key="1">
    <citation type="submission" date="2015-06" db="EMBL/GenBank/DDBJ databases">
        <title>Draft genome sequence of an Alphaproteobacteria species associated to the Mediterranean sponge Oscarella lobularis.</title>
        <authorList>
            <person name="Jourda C."/>
            <person name="Santini S."/>
            <person name="Claverie J.-M."/>
        </authorList>
    </citation>
    <scope>NUCLEOTIDE SEQUENCE [LARGE SCALE GENOMIC DNA]</scope>
    <source>
        <strain evidence="3">IGS</strain>
    </source>
</reference>
<dbReference type="Pfam" id="PF02794">
    <property type="entry name" value="HlyC"/>
    <property type="match status" value="1"/>
</dbReference>
<name>A0A0J9EBK1_9RHOB</name>
<accession>A0A0J9EBK1</accession>
<keyword evidence="2" id="KW-0204">Cytolysis</keyword>
<dbReference type="EMBL" id="LFTY01000001">
    <property type="protein sequence ID" value="KMW60145.1"/>
    <property type="molecule type" value="Genomic_DNA"/>
</dbReference>